<protein>
    <submittedName>
        <fullName evidence="2">Uncharacterized protein</fullName>
    </submittedName>
</protein>
<feature type="compositionally biased region" description="Polar residues" evidence="1">
    <location>
        <begin position="51"/>
        <end position="63"/>
    </location>
</feature>
<reference evidence="2" key="1">
    <citation type="submission" date="2016-04" db="EMBL/GenBank/DDBJ databases">
        <authorList>
            <person name="Nguyen H.D."/>
            <person name="Samba Siva P."/>
            <person name="Cullis J."/>
            <person name="Levesque C.A."/>
            <person name="Hambleton S."/>
        </authorList>
    </citation>
    <scope>NUCLEOTIDE SEQUENCE</scope>
    <source>
        <strain evidence="2">DAOMC 236422</strain>
    </source>
</reference>
<dbReference type="Proteomes" id="UP000078113">
    <property type="component" value="Unassembled WGS sequence"/>
</dbReference>
<evidence type="ECO:0000313" key="3">
    <source>
        <dbReference type="Proteomes" id="UP000078113"/>
    </source>
</evidence>
<reference evidence="2" key="2">
    <citation type="journal article" date="2019" name="IMA Fungus">
        <title>Genome sequencing and comparison of five Tilletia species to identify candidate genes for the detection of regulated species infecting wheat.</title>
        <authorList>
            <person name="Nguyen H.D.T."/>
            <person name="Sultana T."/>
            <person name="Kesanakurti P."/>
            <person name="Hambleton S."/>
        </authorList>
    </citation>
    <scope>NUCLEOTIDE SEQUENCE</scope>
    <source>
        <strain evidence="2">DAOMC 236422</strain>
    </source>
</reference>
<comment type="caution">
    <text evidence="2">The sequence shown here is derived from an EMBL/GenBank/DDBJ whole genome shotgun (WGS) entry which is preliminary data.</text>
</comment>
<accession>A0A8X7N642</accession>
<evidence type="ECO:0000313" key="2">
    <source>
        <dbReference type="EMBL" id="KAE8267319.1"/>
    </source>
</evidence>
<dbReference type="AlphaFoldDB" id="A0A8X7N642"/>
<organism evidence="2 3">
    <name type="scientific">Tilletia walkeri</name>
    <dbReference type="NCBI Taxonomy" id="117179"/>
    <lineage>
        <taxon>Eukaryota</taxon>
        <taxon>Fungi</taxon>
        <taxon>Dikarya</taxon>
        <taxon>Basidiomycota</taxon>
        <taxon>Ustilaginomycotina</taxon>
        <taxon>Exobasidiomycetes</taxon>
        <taxon>Tilletiales</taxon>
        <taxon>Tilletiaceae</taxon>
        <taxon>Tilletia</taxon>
    </lineage>
</organism>
<name>A0A8X7N642_9BASI</name>
<keyword evidence="3" id="KW-1185">Reference proteome</keyword>
<sequence length="109" mass="11438">MSGNQQSTTLSPTAAARAFTTTGQRSCRPPTSLPSSTKADTHCSSHRSDAKASTNGYSNNNHQSFRDAGEAQQYVDQGGAYSKQDWAQSQGGYSPNGYNPSGSSGNAKK</sequence>
<feature type="compositionally biased region" description="Polar residues" evidence="1">
    <location>
        <begin position="1"/>
        <end position="12"/>
    </location>
</feature>
<proteinExistence type="predicted"/>
<feature type="region of interest" description="Disordered" evidence="1">
    <location>
        <begin position="1"/>
        <end position="109"/>
    </location>
</feature>
<dbReference type="EMBL" id="LWDG02000238">
    <property type="protein sequence ID" value="KAE8267319.1"/>
    <property type="molecule type" value="Genomic_DNA"/>
</dbReference>
<feature type="compositionally biased region" description="Basic and acidic residues" evidence="1">
    <location>
        <begin position="39"/>
        <end position="50"/>
    </location>
</feature>
<feature type="compositionally biased region" description="Low complexity" evidence="1">
    <location>
        <begin position="91"/>
        <end position="109"/>
    </location>
</feature>
<gene>
    <name evidence="2" type="ORF">A4X09_0g5027</name>
</gene>
<evidence type="ECO:0000256" key="1">
    <source>
        <dbReference type="SAM" id="MobiDB-lite"/>
    </source>
</evidence>